<feature type="transmembrane region" description="Helical" evidence="1">
    <location>
        <begin position="92"/>
        <end position="112"/>
    </location>
</feature>
<sequence length="339" mass="37634">MRKIGLIILSWLFWGVSYYLSYPFISIYAVQFIPSRYVSLVYVFFTLSAIPMPLLGAKVSRKLGVVKTVWLGMFLSGFGYLVVSLAKDFSEMVIGFMVSYTTFLSLPNFYSYMSSCGKGTISRVWGISILPSLFTPSIAGVLGSYIGLKYVFLLAGVFNWASSLPVLFLDEKPVLRGKMSMSKAITIPVLVVFPIALVFPYVFLEIKTIYRLSDVYIGVFATSAEAVGMVLTLLSSYVKRTLLSVYLFLFSLIPLIYISPVFSIFFGSWEAIIPSSLENLTDNSPETYAVINSLQQVGWLIGFIVSAISFSPLISILISSAFSLALSILLFFTRGRLLV</sequence>
<organism evidence="2 3">
    <name type="scientific">Stygiolobus caldivivus</name>
    <dbReference type="NCBI Taxonomy" id="2824673"/>
    <lineage>
        <taxon>Archaea</taxon>
        <taxon>Thermoproteota</taxon>
        <taxon>Thermoprotei</taxon>
        <taxon>Sulfolobales</taxon>
        <taxon>Sulfolobaceae</taxon>
        <taxon>Stygiolobus</taxon>
    </lineage>
</organism>
<dbReference type="RefSeq" id="WP_221287672.1">
    <property type="nucleotide sequence ID" value="NZ_AP024597.1"/>
</dbReference>
<keyword evidence="1" id="KW-0812">Transmembrane</keyword>
<keyword evidence="3" id="KW-1185">Reference proteome</keyword>
<evidence type="ECO:0000256" key="1">
    <source>
        <dbReference type="SAM" id="Phobius"/>
    </source>
</evidence>
<dbReference type="GeneID" id="66163994"/>
<feature type="transmembrane region" description="Helical" evidence="1">
    <location>
        <begin position="150"/>
        <end position="169"/>
    </location>
</feature>
<feature type="transmembrane region" description="Helical" evidence="1">
    <location>
        <begin position="69"/>
        <end position="86"/>
    </location>
</feature>
<reference evidence="2 3" key="1">
    <citation type="submission" date="2021-04" db="EMBL/GenBank/DDBJ databases">
        <title>Complete genome sequence of Stygiolobus sp. KN-1.</title>
        <authorList>
            <person name="Nakamura K."/>
            <person name="Sakai H."/>
            <person name="Kurosawa N."/>
        </authorList>
    </citation>
    <scope>NUCLEOTIDE SEQUENCE [LARGE SCALE GENOMIC DNA]</scope>
    <source>
        <strain evidence="2 3">KN-1</strain>
    </source>
</reference>
<dbReference type="Proteomes" id="UP000825123">
    <property type="component" value="Chromosome"/>
</dbReference>
<dbReference type="SUPFAM" id="SSF103473">
    <property type="entry name" value="MFS general substrate transporter"/>
    <property type="match status" value="1"/>
</dbReference>
<keyword evidence="1" id="KW-1133">Transmembrane helix</keyword>
<dbReference type="InterPro" id="IPR036259">
    <property type="entry name" value="MFS_trans_sf"/>
</dbReference>
<evidence type="ECO:0000313" key="2">
    <source>
        <dbReference type="EMBL" id="BCU70966.1"/>
    </source>
</evidence>
<feature type="transmembrane region" description="Helical" evidence="1">
    <location>
        <begin position="246"/>
        <end position="269"/>
    </location>
</feature>
<feature type="transmembrane region" description="Helical" evidence="1">
    <location>
        <begin position="181"/>
        <end position="203"/>
    </location>
</feature>
<evidence type="ECO:0000313" key="3">
    <source>
        <dbReference type="Proteomes" id="UP000825123"/>
    </source>
</evidence>
<dbReference type="Gene3D" id="1.20.1250.20">
    <property type="entry name" value="MFS general substrate transporter like domains"/>
    <property type="match status" value="1"/>
</dbReference>
<protein>
    <recommendedName>
        <fullName evidence="4">MFS transporter</fullName>
    </recommendedName>
</protein>
<dbReference type="AlphaFoldDB" id="A0A8D5ZJT1"/>
<feature type="transmembrane region" description="Helical" evidence="1">
    <location>
        <begin position="299"/>
        <end position="332"/>
    </location>
</feature>
<dbReference type="EMBL" id="AP024597">
    <property type="protein sequence ID" value="BCU70966.1"/>
    <property type="molecule type" value="Genomic_DNA"/>
</dbReference>
<dbReference type="KEGG" id="csty:KN1_22630"/>
<accession>A0A8D5ZJT1</accession>
<feature type="transmembrane region" description="Helical" evidence="1">
    <location>
        <begin position="215"/>
        <end position="234"/>
    </location>
</feature>
<proteinExistence type="predicted"/>
<feature type="transmembrane region" description="Helical" evidence="1">
    <location>
        <begin position="12"/>
        <end position="33"/>
    </location>
</feature>
<gene>
    <name evidence="2" type="ORF">KN1_22630</name>
</gene>
<keyword evidence="1" id="KW-0472">Membrane</keyword>
<feature type="transmembrane region" description="Helical" evidence="1">
    <location>
        <begin position="39"/>
        <end position="57"/>
    </location>
</feature>
<name>A0A8D5ZJT1_9CREN</name>
<feature type="transmembrane region" description="Helical" evidence="1">
    <location>
        <begin position="124"/>
        <end position="144"/>
    </location>
</feature>
<evidence type="ECO:0008006" key="4">
    <source>
        <dbReference type="Google" id="ProtNLM"/>
    </source>
</evidence>